<keyword evidence="3" id="KW-1185">Reference proteome</keyword>
<evidence type="ECO:0000256" key="1">
    <source>
        <dbReference type="SAM" id="MobiDB-lite"/>
    </source>
</evidence>
<name>A0A232F066_9HYME</name>
<protein>
    <submittedName>
        <fullName evidence="2">Uncharacterized protein</fullName>
    </submittedName>
</protein>
<evidence type="ECO:0000313" key="3">
    <source>
        <dbReference type="Proteomes" id="UP000215335"/>
    </source>
</evidence>
<gene>
    <name evidence="2" type="ORF">TSAR_003551</name>
</gene>
<evidence type="ECO:0000313" key="2">
    <source>
        <dbReference type="EMBL" id="OXU24074.1"/>
    </source>
</evidence>
<comment type="caution">
    <text evidence="2">The sequence shown here is derived from an EMBL/GenBank/DDBJ whole genome shotgun (WGS) entry which is preliminary data.</text>
</comment>
<proteinExistence type="predicted"/>
<accession>A0A232F066</accession>
<dbReference type="EMBL" id="NNAY01001408">
    <property type="protein sequence ID" value="OXU24074.1"/>
    <property type="molecule type" value="Genomic_DNA"/>
</dbReference>
<sequence>MPFAQCTGTPPVKNDTPPNILIIEINLSPPPQQHQQQQEQNIDQDDLELFCQATTVKKGSKRAIEQPETLAPRNVRRKLNL</sequence>
<dbReference type="AlphaFoldDB" id="A0A232F066"/>
<reference evidence="2 3" key="1">
    <citation type="journal article" date="2017" name="Curr. Biol.">
        <title>The Evolution of Venom by Co-option of Single-Copy Genes.</title>
        <authorList>
            <person name="Martinson E.O."/>
            <person name="Mrinalini"/>
            <person name="Kelkar Y.D."/>
            <person name="Chang C.H."/>
            <person name="Werren J.H."/>
        </authorList>
    </citation>
    <scope>NUCLEOTIDE SEQUENCE [LARGE SCALE GENOMIC DNA]</scope>
    <source>
        <strain evidence="2 3">Alberta</strain>
        <tissue evidence="2">Whole body</tissue>
    </source>
</reference>
<feature type="region of interest" description="Disordered" evidence="1">
    <location>
        <begin position="58"/>
        <end position="81"/>
    </location>
</feature>
<dbReference type="Proteomes" id="UP000215335">
    <property type="component" value="Unassembled WGS sequence"/>
</dbReference>
<organism evidence="2 3">
    <name type="scientific">Trichomalopsis sarcophagae</name>
    <dbReference type="NCBI Taxonomy" id="543379"/>
    <lineage>
        <taxon>Eukaryota</taxon>
        <taxon>Metazoa</taxon>
        <taxon>Ecdysozoa</taxon>
        <taxon>Arthropoda</taxon>
        <taxon>Hexapoda</taxon>
        <taxon>Insecta</taxon>
        <taxon>Pterygota</taxon>
        <taxon>Neoptera</taxon>
        <taxon>Endopterygota</taxon>
        <taxon>Hymenoptera</taxon>
        <taxon>Apocrita</taxon>
        <taxon>Proctotrupomorpha</taxon>
        <taxon>Chalcidoidea</taxon>
        <taxon>Pteromalidae</taxon>
        <taxon>Pteromalinae</taxon>
        <taxon>Trichomalopsis</taxon>
    </lineage>
</organism>